<proteinExistence type="predicted"/>
<dbReference type="InterPro" id="IPR013595">
    <property type="entry name" value="Pept_S33_TAP-like_C"/>
</dbReference>
<reference evidence="2 3" key="1">
    <citation type="submission" date="2018-05" db="EMBL/GenBank/DDBJ databases">
        <title>Evolution of GPA BGCs.</title>
        <authorList>
            <person name="Waglechner N."/>
            <person name="Wright G.D."/>
        </authorList>
    </citation>
    <scope>NUCLEOTIDE SEQUENCE [LARGE SCALE GENOMIC DNA]</scope>
    <source>
        <strain evidence="2 3">A82846</strain>
    </source>
</reference>
<dbReference type="Proteomes" id="UP000287547">
    <property type="component" value="Unassembled WGS sequence"/>
</dbReference>
<sequence length="173" mass="18197">MAGIAEVKAGKGDALLKLRDTFVQRDADGRYGGFLEALMAINCVDEDRHPRERETELRKTVARVAPIFDTGTVTESVSPCAKWPGTSTLGFPYADKIDPKILADTLVVSVTGDPATPHEGGVAMAKQLQGGLLTVEGKQHGAVFVAGNACVDGLVADYLVDLKLPSAGATCEL</sequence>
<feature type="domain" description="Peptidase S33 tripeptidyl aminopeptidase-like C-terminal" evidence="1">
    <location>
        <begin position="66"/>
        <end position="171"/>
    </location>
</feature>
<dbReference type="Pfam" id="PF08386">
    <property type="entry name" value="Abhydrolase_4"/>
    <property type="match status" value="1"/>
</dbReference>
<evidence type="ECO:0000259" key="1">
    <source>
        <dbReference type="Pfam" id="PF08386"/>
    </source>
</evidence>
<dbReference type="OrthoDB" id="4447445at2"/>
<evidence type="ECO:0000313" key="2">
    <source>
        <dbReference type="EMBL" id="RSM61923.1"/>
    </source>
</evidence>
<protein>
    <recommendedName>
        <fullName evidence="1">Peptidase S33 tripeptidyl aminopeptidase-like C-terminal domain-containing protein</fullName>
    </recommendedName>
</protein>
<name>A0A428Y2V9_KIBAR</name>
<dbReference type="AlphaFoldDB" id="A0A428Y2V9"/>
<gene>
    <name evidence="2" type="ORF">DMH04_53490</name>
</gene>
<dbReference type="EMBL" id="QHKI01000111">
    <property type="protein sequence ID" value="RSM61923.1"/>
    <property type="molecule type" value="Genomic_DNA"/>
</dbReference>
<evidence type="ECO:0000313" key="3">
    <source>
        <dbReference type="Proteomes" id="UP000287547"/>
    </source>
</evidence>
<organism evidence="2 3">
    <name type="scientific">Kibdelosporangium aridum</name>
    <dbReference type="NCBI Taxonomy" id="2030"/>
    <lineage>
        <taxon>Bacteria</taxon>
        <taxon>Bacillati</taxon>
        <taxon>Actinomycetota</taxon>
        <taxon>Actinomycetes</taxon>
        <taxon>Pseudonocardiales</taxon>
        <taxon>Pseudonocardiaceae</taxon>
        <taxon>Kibdelosporangium</taxon>
    </lineage>
</organism>
<comment type="caution">
    <text evidence="2">The sequence shown here is derived from an EMBL/GenBank/DDBJ whole genome shotgun (WGS) entry which is preliminary data.</text>
</comment>
<accession>A0A428Y2V9</accession>
<dbReference type="RefSeq" id="WP_051796530.1">
    <property type="nucleotide sequence ID" value="NZ_QHKI01000111.1"/>
</dbReference>